<dbReference type="Proteomes" id="UP001595975">
    <property type="component" value="Unassembled WGS sequence"/>
</dbReference>
<sequence>MSPTENTDFNVLVELLKDVKSGLEGQSITPADSVVEDLGLDSLDLLQLARKINRRLGVDFDLDNWNETAAEHRRTVGSILAVVEAAQRV</sequence>
<dbReference type="InterPro" id="IPR006162">
    <property type="entry name" value="Ppantetheine_attach_site"/>
</dbReference>
<comment type="caution">
    <text evidence="4">The sequence shown here is derived from an EMBL/GenBank/DDBJ whole genome shotgun (WGS) entry which is preliminary data.</text>
</comment>
<evidence type="ECO:0000259" key="3">
    <source>
        <dbReference type="PROSITE" id="PS50075"/>
    </source>
</evidence>
<keyword evidence="1" id="KW-0596">Phosphopantetheine</keyword>
<dbReference type="PROSITE" id="PS50075">
    <property type="entry name" value="CARRIER"/>
    <property type="match status" value="1"/>
</dbReference>
<evidence type="ECO:0000256" key="1">
    <source>
        <dbReference type="ARBA" id="ARBA00022450"/>
    </source>
</evidence>
<evidence type="ECO:0000313" key="5">
    <source>
        <dbReference type="Proteomes" id="UP001595975"/>
    </source>
</evidence>
<evidence type="ECO:0000313" key="4">
    <source>
        <dbReference type="EMBL" id="MFC5667923.1"/>
    </source>
</evidence>
<accession>A0ABW0XDN6</accession>
<dbReference type="Gene3D" id="1.10.1200.10">
    <property type="entry name" value="ACP-like"/>
    <property type="match status" value="1"/>
</dbReference>
<dbReference type="SUPFAM" id="SSF47336">
    <property type="entry name" value="ACP-like"/>
    <property type="match status" value="1"/>
</dbReference>
<dbReference type="PROSITE" id="PS00012">
    <property type="entry name" value="PHOSPHOPANTETHEINE"/>
    <property type="match status" value="1"/>
</dbReference>
<evidence type="ECO:0000256" key="2">
    <source>
        <dbReference type="ARBA" id="ARBA00022553"/>
    </source>
</evidence>
<dbReference type="RefSeq" id="WP_380229584.1">
    <property type="nucleotide sequence ID" value="NZ_JBHSOF010000072.1"/>
</dbReference>
<feature type="domain" description="Carrier" evidence="3">
    <location>
        <begin position="7"/>
        <end position="87"/>
    </location>
</feature>
<organism evidence="4 5">
    <name type="scientific">Kitasatospora misakiensis</name>
    <dbReference type="NCBI Taxonomy" id="67330"/>
    <lineage>
        <taxon>Bacteria</taxon>
        <taxon>Bacillati</taxon>
        <taxon>Actinomycetota</taxon>
        <taxon>Actinomycetes</taxon>
        <taxon>Kitasatosporales</taxon>
        <taxon>Streptomycetaceae</taxon>
        <taxon>Kitasatospora</taxon>
    </lineage>
</organism>
<dbReference type="InterPro" id="IPR036736">
    <property type="entry name" value="ACP-like_sf"/>
</dbReference>
<reference evidence="5" key="1">
    <citation type="journal article" date="2019" name="Int. J. Syst. Evol. Microbiol.">
        <title>The Global Catalogue of Microorganisms (GCM) 10K type strain sequencing project: providing services to taxonomists for standard genome sequencing and annotation.</title>
        <authorList>
            <consortium name="The Broad Institute Genomics Platform"/>
            <consortium name="The Broad Institute Genome Sequencing Center for Infectious Disease"/>
            <person name="Wu L."/>
            <person name="Ma J."/>
        </authorList>
    </citation>
    <scope>NUCLEOTIDE SEQUENCE [LARGE SCALE GENOMIC DNA]</scope>
    <source>
        <strain evidence="5">CGMCC 4.1437</strain>
    </source>
</reference>
<name>A0ABW0XDN6_9ACTN</name>
<proteinExistence type="predicted"/>
<keyword evidence="2" id="KW-0597">Phosphoprotein</keyword>
<dbReference type="EMBL" id="JBHSOF010000072">
    <property type="protein sequence ID" value="MFC5667923.1"/>
    <property type="molecule type" value="Genomic_DNA"/>
</dbReference>
<dbReference type="Pfam" id="PF00550">
    <property type="entry name" value="PP-binding"/>
    <property type="match status" value="1"/>
</dbReference>
<protein>
    <submittedName>
        <fullName evidence="4">Phosphopantetheine-binding protein</fullName>
    </submittedName>
</protein>
<gene>
    <name evidence="4" type="ORF">ACFP3U_33785</name>
</gene>
<keyword evidence="5" id="KW-1185">Reference proteome</keyword>
<dbReference type="InterPro" id="IPR009081">
    <property type="entry name" value="PP-bd_ACP"/>
</dbReference>